<dbReference type="Proteomes" id="UP000540568">
    <property type="component" value="Unassembled WGS sequence"/>
</dbReference>
<keyword evidence="2 4" id="KW-0238">DNA-binding</keyword>
<dbReference type="InterPro" id="IPR049445">
    <property type="entry name" value="TetR_SbtR-like_C"/>
</dbReference>
<dbReference type="EMBL" id="JACGWV010000001">
    <property type="protein sequence ID" value="MBA8807687.1"/>
    <property type="molecule type" value="Genomic_DNA"/>
</dbReference>
<protein>
    <submittedName>
        <fullName evidence="6">AcrR family transcriptional regulator</fullName>
    </submittedName>
</protein>
<comment type="caution">
    <text evidence="6">The sequence shown here is derived from an EMBL/GenBank/DDBJ whole genome shotgun (WGS) entry which is preliminary data.</text>
</comment>
<organism evidence="6 7">
    <name type="scientific">Promicromonospora sukumoe</name>
    <dbReference type="NCBI Taxonomy" id="88382"/>
    <lineage>
        <taxon>Bacteria</taxon>
        <taxon>Bacillati</taxon>
        <taxon>Actinomycetota</taxon>
        <taxon>Actinomycetes</taxon>
        <taxon>Micrococcales</taxon>
        <taxon>Promicromonosporaceae</taxon>
        <taxon>Promicromonospora</taxon>
    </lineage>
</organism>
<evidence type="ECO:0000256" key="2">
    <source>
        <dbReference type="ARBA" id="ARBA00023125"/>
    </source>
</evidence>
<proteinExistence type="predicted"/>
<dbReference type="SUPFAM" id="SSF48498">
    <property type="entry name" value="Tetracyclin repressor-like, C-terminal domain"/>
    <property type="match status" value="1"/>
</dbReference>
<dbReference type="SUPFAM" id="SSF46689">
    <property type="entry name" value="Homeodomain-like"/>
    <property type="match status" value="1"/>
</dbReference>
<feature type="domain" description="HTH tetR-type" evidence="5">
    <location>
        <begin position="13"/>
        <end position="72"/>
    </location>
</feature>
<evidence type="ECO:0000256" key="4">
    <source>
        <dbReference type="PROSITE-ProRule" id="PRU00335"/>
    </source>
</evidence>
<dbReference type="GO" id="GO:0003700">
    <property type="term" value="F:DNA-binding transcription factor activity"/>
    <property type="evidence" value="ECO:0007669"/>
    <property type="project" value="TreeGrafter"/>
</dbReference>
<evidence type="ECO:0000259" key="5">
    <source>
        <dbReference type="PROSITE" id="PS50977"/>
    </source>
</evidence>
<dbReference type="PRINTS" id="PR00455">
    <property type="entry name" value="HTHTETR"/>
</dbReference>
<dbReference type="Gene3D" id="1.10.357.10">
    <property type="entry name" value="Tetracycline Repressor, domain 2"/>
    <property type="match status" value="1"/>
</dbReference>
<dbReference type="Pfam" id="PF21597">
    <property type="entry name" value="TetR_C_43"/>
    <property type="match status" value="1"/>
</dbReference>
<evidence type="ECO:0000256" key="3">
    <source>
        <dbReference type="ARBA" id="ARBA00023163"/>
    </source>
</evidence>
<evidence type="ECO:0000256" key="1">
    <source>
        <dbReference type="ARBA" id="ARBA00023015"/>
    </source>
</evidence>
<dbReference type="InterPro" id="IPR050109">
    <property type="entry name" value="HTH-type_TetR-like_transc_reg"/>
</dbReference>
<keyword evidence="1" id="KW-0805">Transcription regulation</keyword>
<dbReference type="InterPro" id="IPR009057">
    <property type="entry name" value="Homeodomain-like_sf"/>
</dbReference>
<dbReference type="PANTHER" id="PTHR30055">
    <property type="entry name" value="HTH-TYPE TRANSCRIPTIONAL REGULATOR RUTR"/>
    <property type="match status" value="1"/>
</dbReference>
<dbReference type="InterPro" id="IPR036271">
    <property type="entry name" value="Tet_transcr_reg_TetR-rel_C_sf"/>
</dbReference>
<feature type="DNA-binding region" description="H-T-H motif" evidence="4">
    <location>
        <begin position="35"/>
        <end position="54"/>
    </location>
</feature>
<dbReference type="AlphaFoldDB" id="A0A7W3PDL8"/>
<reference evidence="6 7" key="1">
    <citation type="submission" date="2020-07" db="EMBL/GenBank/DDBJ databases">
        <title>Sequencing the genomes of 1000 actinobacteria strains.</title>
        <authorList>
            <person name="Klenk H.-P."/>
        </authorList>
    </citation>
    <scope>NUCLEOTIDE SEQUENCE [LARGE SCALE GENOMIC DNA]</scope>
    <source>
        <strain evidence="6 7">DSM 44121</strain>
    </source>
</reference>
<dbReference type="Pfam" id="PF00440">
    <property type="entry name" value="TetR_N"/>
    <property type="match status" value="1"/>
</dbReference>
<dbReference type="RefSeq" id="WP_182615220.1">
    <property type="nucleotide sequence ID" value="NZ_BAAATF010000007.1"/>
</dbReference>
<accession>A0A7W3PDL8</accession>
<name>A0A7W3PDL8_9MICO</name>
<evidence type="ECO:0000313" key="7">
    <source>
        <dbReference type="Proteomes" id="UP000540568"/>
    </source>
</evidence>
<gene>
    <name evidence="6" type="ORF">FHX71_001629</name>
</gene>
<keyword evidence="3" id="KW-0804">Transcription</keyword>
<keyword evidence="7" id="KW-1185">Reference proteome</keyword>
<dbReference type="InterPro" id="IPR001647">
    <property type="entry name" value="HTH_TetR"/>
</dbReference>
<sequence length="193" mass="21181">MATAEKRPRADAVRNFERLLGTAREQFEARGAEMVFEDVARAAGLGKGTLYRHFPTRDHLLAALLSSTFDGLAGEADRLLSTRSHLEAYVAWLGEFDRMPAPYRGLRAVLMESLGDDASALAVACEPLKRSFAAIVAAVQREGLVRGGIDPDELMTVVAALPDQLRRRSPRHPWLDVVIDGTLTDAGRQARRT</sequence>
<dbReference type="PANTHER" id="PTHR30055:SF234">
    <property type="entry name" value="HTH-TYPE TRANSCRIPTIONAL REGULATOR BETI"/>
    <property type="match status" value="1"/>
</dbReference>
<dbReference type="GO" id="GO:0000976">
    <property type="term" value="F:transcription cis-regulatory region binding"/>
    <property type="evidence" value="ECO:0007669"/>
    <property type="project" value="TreeGrafter"/>
</dbReference>
<dbReference type="PROSITE" id="PS50977">
    <property type="entry name" value="HTH_TETR_2"/>
    <property type="match status" value="1"/>
</dbReference>
<evidence type="ECO:0000313" key="6">
    <source>
        <dbReference type="EMBL" id="MBA8807687.1"/>
    </source>
</evidence>